<protein>
    <recommendedName>
        <fullName evidence="3">Four helix bundle protein</fullName>
    </recommendedName>
</protein>
<sequence>MIYTQKNNGQKGYGTSAQRYGNFGTGKFTPRKPVRSFRDLEVYQKTMECAVLIIKNLRPTLVKLKYDFLENMTNCAMSVPLYIGEAHSLRFQSFEGGVMLLEKSMAGCNKMIVYLEQMKGVYGAKVDVSLIDDLIGRYAESRTKSFHLEKSWKRFRAADIAGSSDSKSQIKY</sequence>
<reference evidence="1 2" key="1">
    <citation type="journal article" date="2016" name="Nat. Commun.">
        <title>Thousands of microbial genomes shed light on interconnected biogeochemical processes in an aquifer system.</title>
        <authorList>
            <person name="Anantharaman K."/>
            <person name="Brown C.T."/>
            <person name="Hug L.A."/>
            <person name="Sharon I."/>
            <person name="Castelle C.J."/>
            <person name="Probst A.J."/>
            <person name="Thomas B.C."/>
            <person name="Singh A."/>
            <person name="Wilkins M.J."/>
            <person name="Karaoz U."/>
            <person name="Brodie E.L."/>
            <person name="Williams K.H."/>
            <person name="Hubbard S.S."/>
            <person name="Banfield J.F."/>
        </authorList>
    </citation>
    <scope>NUCLEOTIDE SEQUENCE [LARGE SCALE GENOMIC DNA]</scope>
</reference>
<name>A0A1G2T8W2_9BACT</name>
<evidence type="ECO:0000313" key="2">
    <source>
        <dbReference type="Proteomes" id="UP000179264"/>
    </source>
</evidence>
<accession>A0A1G2T8W2</accession>
<evidence type="ECO:0000313" key="1">
    <source>
        <dbReference type="EMBL" id="OHA93199.1"/>
    </source>
</evidence>
<dbReference type="Proteomes" id="UP000179264">
    <property type="component" value="Unassembled WGS sequence"/>
</dbReference>
<dbReference type="AlphaFoldDB" id="A0A1G2T8W2"/>
<organism evidence="1 2">
    <name type="scientific">Candidatus Zambryskibacteria bacterium RIFCSPHIGHO2_02_38_10.5</name>
    <dbReference type="NCBI Taxonomy" id="1802742"/>
    <lineage>
        <taxon>Bacteria</taxon>
        <taxon>Candidatus Zambryskiibacteriota</taxon>
    </lineage>
</organism>
<dbReference type="InterPro" id="IPR036583">
    <property type="entry name" value="23S_rRNA_IVS_sf"/>
</dbReference>
<dbReference type="Gene3D" id="1.20.1440.60">
    <property type="entry name" value="23S rRNA-intervening sequence"/>
    <property type="match status" value="1"/>
</dbReference>
<proteinExistence type="predicted"/>
<evidence type="ECO:0008006" key="3">
    <source>
        <dbReference type="Google" id="ProtNLM"/>
    </source>
</evidence>
<comment type="caution">
    <text evidence="1">The sequence shown here is derived from an EMBL/GenBank/DDBJ whole genome shotgun (WGS) entry which is preliminary data.</text>
</comment>
<dbReference type="SUPFAM" id="SSF158446">
    <property type="entry name" value="IVS-encoded protein-like"/>
    <property type="match status" value="1"/>
</dbReference>
<dbReference type="EMBL" id="MHVL01000025">
    <property type="protein sequence ID" value="OHA93199.1"/>
    <property type="molecule type" value="Genomic_DNA"/>
</dbReference>
<gene>
    <name evidence="1" type="ORF">A2W58_02530</name>
</gene>